<evidence type="ECO:0000313" key="6">
    <source>
        <dbReference type="Proteomes" id="UP000001497"/>
    </source>
</evidence>
<comment type="similarity">
    <text evidence="1">Belongs to the UPF0213 family.</text>
</comment>
<dbReference type="EMBL" id="CP002158">
    <property type="protein sequence ID" value="ADL27336.1"/>
    <property type="molecule type" value="Genomic_DNA"/>
</dbReference>
<reference evidence="5" key="2">
    <citation type="submission" date="2010-08" db="EMBL/GenBank/DDBJ databases">
        <title>Complete sequence of Fibrobacter succinogenes subsp. succinogenes S85.</title>
        <authorList>
            <person name="Durkin A.S."/>
            <person name="Nelson K.E."/>
            <person name="Morrison M."/>
            <person name="Forsberg C.W."/>
            <person name="Wilson D.B."/>
            <person name="Russell J.B."/>
            <person name="Cann I.K.O."/>
            <person name="Mackie R.I."/>
            <person name="White B.A."/>
        </authorList>
    </citation>
    <scope>NUCLEOTIDE SEQUENCE [LARGE SCALE GENOMIC DNA]</scope>
    <source>
        <strain evidence="5">ATCC 19169 / S85</strain>
    </source>
</reference>
<evidence type="ECO:0000313" key="5">
    <source>
        <dbReference type="Proteomes" id="UP000000517"/>
    </source>
</evidence>
<dbReference type="InterPro" id="IPR000305">
    <property type="entry name" value="GIY-YIG_endonuc"/>
</dbReference>
<dbReference type="Pfam" id="PF01541">
    <property type="entry name" value="GIY-YIG"/>
    <property type="match status" value="1"/>
</dbReference>
<dbReference type="Proteomes" id="UP000001497">
    <property type="component" value="Chromosome"/>
</dbReference>
<protein>
    <submittedName>
        <fullName evidence="3">Excinuclease ABC C subunit domain protein</fullName>
    </submittedName>
    <submittedName>
        <fullName evidence="4">GIY-YIG domain protein</fullName>
    </submittedName>
</protein>
<dbReference type="InterPro" id="IPR035901">
    <property type="entry name" value="GIY-YIG_endonuc_sf"/>
</dbReference>
<evidence type="ECO:0000313" key="4">
    <source>
        <dbReference type="EMBL" id="ADL27336.1"/>
    </source>
</evidence>
<dbReference type="PANTHER" id="PTHR34477">
    <property type="entry name" value="UPF0213 PROTEIN YHBQ"/>
    <property type="match status" value="1"/>
</dbReference>
<dbReference type="PROSITE" id="PS50164">
    <property type="entry name" value="GIY_YIG"/>
    <property type="match status" value="1"/>
</dbReference>
<dbReference type="HOGENOM" id="CLU_135650_3_1_0"/>
<dbReference type="EMBL" id="CP001792">
    <property type="protein sequence ID" value="ACX76174.1"/>
    <property type="molecule type" value="Genomic_DNA"/>
</dbReference>
<dbReference type="InterPro" id="IPR050190">
    <property type="entry name" value="UPF0213_domain"/>
</dbReference>
<reference evidence="4" key="3">
    <citation type="submission" date="2010-08" db="EMBL/GenBank/DDBJ databases">
        <authorList>
            <person name="Durkin A.S."/>
            <person name="Nelson K.E."/>
            <person name="Morrison M."/>
            <person name="Forsberg C.W."/>
            <person name="Wilson D.B."/>
            <person name="Russell J.B."/>
            <person name="Cann I.K.O."/>
            <person name="Mackie R.I."/>
            <person name="White B.A."/>
        </authorList>
    </citation>
    <scope>NUCLEOTIDE SEQUENCE</scope>
    <source>
        <strain evidence="4">S85</strain>
    </source>
</reference>
<reference evidence="3 6" key="1">
    <citation type="submission" date="2009-10" db="EMBL/GenBank/DDBJ databases">
        <title>Complete sequence of Fibrobacter succinogenes subsp. succinogenes S85.</title>
        <authorList>
            <consortium name="US DOE Joint Genome Institute"/>
            <person name="Lucas S."/>
            <person name="Copeland A."/>
            <person name="Lapidus A."/>
            <person name="Glavina del Rio T."/>
            <person name="Tice H."/>
            <person name="Bruce D."/>
            <person name="Goodwin L."/>
            <person name="Pitluck S."/>
            <person name="Chertkov O."/>
            <person name="Detter J.C."/>
            <person name="Han C."/>
            <person name="Tapia R."/>
            <person name="Larimer F."/>
            <person name="Land M."/>
            <person name="Hauser L."/>
            <person name="Kyrpides N."/>
            <person name="Mikhailova N."/>
            <person name="Weimer P.J."/>
            <person name="Stevenson D.M."/>
            <person name="Boyum J."/>
            <person name="Brumm P.I."/>
            <person name="Mead D."/>
        </authorList>
    </citation>
    <scope>NUCLEOTIDE SEQUENCE [LARGE SCALE GENOMIC DNA]</scope>
    <source>
        <strain evidence="6">ATCC 19169 / S85</strain>
        <strain evidence="3">S85</strain>
    </source>
</reference>
<accession>C9RME2</accession>
<dbReference type="CDD" id="cd10448">
    <property type="entry name" value="GIY-YIG_unchar_3"/>
    <property type="match status" value="1"/>
</dbReference>
<sequence>MPNSYYTYMMTNQSNTTLYVGVTNDISRRALEHIEGCGATFTSRYKINKLIYFERYTEITDAIKREKQLKGWRREKKEILIMQMNPLWKDLLQDDS</sequence>
<dbReference type="PANTHER" id="PTHR34477:SF5">
    <property type="entry name" value="BSL5627 PROTEIN"/>
    <property type="match status" value="1"/>
</dbReference>
<dbReference type="SMART" id="SM00465">
    <property type="entry name" value="GIYc"/>
    <property type="match status" value="1"/>
</dbReference>
<evidence type="ECO:0000259" key="2">
    <source>
        <dbReference type="PROSITE" id="PS50164"/>
    </source>
</evidence>
<proteinExistence type="inferred from homology"/>
<dbReference type="KEGG" id="fsc:FSU_3159"/>
<dbReference type="KEGG" id="fsu:Fisuc_2589"/>
<organism evidence="4 5">
    <name type="scientific">Fibrobacter succinogenes (strain ATCC 19169 / S85)</name>
    <dbReference type="NCBI Taxonomy" id="59374"/>
    <lineage>
        <taxon>Bacteria</taxon>
        <taxon>Pseudomonadati</taxon>
        <taxon>Fibrobacterota</taxon>
        <taxon>Fibrobacteria</taxon>
        <taxon>Fibrobacterales</taxon>
        <taxon>Fibrobacteraceae</taxon>
        <taxon>Fibrobacter</taxon>
    </lineage>
</organism>
<dbReference type="AlphaFoldDB" id="C9RME2"/>
<dbReference type="OrthoDB" id="287318at2"/>
<dbReference type="STRING" id="59374.FSU_3159"/>
<name>C9RME2_FIBSS</name>
<dbReference type="Gene3D" id="3.40.1440.10">
    <property type="entry name" value="GIY-YIG endonuclease"/>
    <property type="match status" value="1"/>
</dbReference>
<dbReference type="SUPFAM" id="SSF82771">
    <property type="entry name" value="GIY-YIG endonuclease"/>
    <property type="match status" value="1"/>
</dbReference>
<gene>
    <name evidence="3" type="ordered locus">Fisuc_2589</name>
    <name evidence="4" type="ordered locus">FSU_3159</name>
</gene>
<keyword evidence="6" id="KW-1185">Reference proteome</keyword>
<evidence type="ECO:0000313" key="3">
    <source>
        <dbReference type="EMBL" id="ACX76174.1"/>
    </source>
</evidence>
<dbReference type="Proteomes" id="UP000000517">
    <property type="component" value="Chromosome"/>
</dbReference>
<evidence type="ECO:0000256" key="1">
    <source>
        <dbReference type="ARBA" id="ARBA00007435"/>
    </source>
</evidence>
<dbReference type="eggNOG" id="COG2827">
    <property type="taxonomic scope" value="Bacteria"/>
</dbReference>
<feature type="domain" description="GIY-YIG" evidence="2">
    <location>
        <begin position="3"/>
        <end position="79"/>
    </location>
</feature>